<dbReference type="EMBL" id="MT143511">
    <property type="protein sequence ID" value="QJA97629.1"/>
    <property type="molecule type" value="Genomic_DNA"/>
</dbReference>
<dbReference type="AlphaFoldDB" id="A0A6M3LU81"/>
<accession>A0A6M3LU81</accession>
<name>A0A6M3LU81_9ZZZZ</name>
<protein>
    <submittedName>
        <fullName evidence="1">Uncharacterized protein</fullName>
    </submittedName>
</protein>
<gene>
    <name evidence="1" type="ORF">MM415B06047_0002</name>
</gene>
<proteinExistence type="predicted"/>
<sequence>MWERGFLTVFEVGSRWISYIKMEDLEPVYVQKKFSDIEDNEIMKKYTEEEWKNVKWDTNGKAFKSEDQQAVDWFLRAYKDMKEMKSFCIYMGWGWKQAITEKGKIPR</sequence>
<organism evidence="1">
    <name type="scientific">viral metagenome</name>
    <dbReference type="NCBI Taxonomy" id="1070528"/>
    <lineage>
        <taxon>unclassified sequences</taxon>
        <taxon>metagenomes</taxon>
        <taxon>organismal metagenomes</taxon>
    </lineage>
</organism>
<reference evidence="1" key="1">
    <citation type="submission" date="2020-03" db="EMBL/GenBank/DDBJ databases">
        <title>The deep terrestrial virosphere.</title>
        <authorList>
            <person name="Holmfeldt K."/>
            <person name="Nilsson E."/>
            <person name="Simone D."/>
            <person name="Lopez-Fernandez M."/>
            <person name="Wu X."/>
            <person name="de Brujin I."/>
            <person name="Lundin D."/>
            <person name="Andersson A."/>
            <person name="Bertilsson S."/>
            <person name="Dopson M."/>
        </authorList>
    </citation>
    <scope>NUCLEOTIDE SEQUENCE</scope>
    <source>
        <strain evidence="1">MM415B06047</strain>
    </source>
</reference>
<evidence type="ECO:0000313" key="1">
    <source>
        <dbReference type="EMBL" id="QJA97629.1"/>
    </source>
</evidence>